<proteinExistence type="predicted"/>
<evidence type="ECO:0000313" key="3">
    <source>
        <dbReference type="Proteomes" id="UP000001542"/>
    </source>
</evidence>
<protein>
    <submittedName>
        <fullName evidence="2">Uncharacterized protein</fullName>
    </submittedName>
</protein>
<reference evidence="2" key="2">
    <citation type="journal article" date="2007" name="Science">
        <title>Draft genome sequence of the sexually transmitted pathogen Trichomonas vaginalis.</title>
        <authorList>
            <person name="Carlton J.M."/>
            <person name="Hirt R.P."/>
            <person name="Silva J.C."/>
            <person name="Delcher A.L."/>
            <person name="Schatz M."/>
            <person name="Zhao Q."/>
            <person name="Wortman J.R."/>
            <person name="Bidwell S.L."/>
            <person name="Alsmark U.C.M."/>
            <person name="Besteiro S."/>
            <person name="Sicheritz-Ponten T."/>
            <person name="Noel C.J."/>
            <person name="Dacks J.B."/>
            <person name="Foster P.G."/>
            <person name="Simillion C."/>
            <person name="Van de Peer Y."/>
            <person name="Miranda-Saavedra D."/>
            <person name="Barton G.J."/>
            <person name="Westrop G.D."/>
            <person name="Mueller S."/>
            <person name="Dessi D."/>
            <person name="Fiori P.L."/>
            <person name="Ren Q."/>
            <person name="Paulsen I."/>
            <person name="Zhang H."/>
            <person name="Bastida-Corcuera F.D."/>
            <person name="Simoes-Barbosa A."/>
            <person name="Brown M.T."/>
            <person name="Hayes R.D."/>
            <person name="Mukherjee M."/>
            <person name="Okumura C.Y."/>
            <person name="Schneider R."/>
            <person name="Smith A.J."/>
            <person name="Vanacova S."/>
            <person name="Villalvazo M."/>
            <person name="Haas B.J."/>
            <person name="Pertea M."/>
            <person name="Feldblyum T.V."/>
            <person name="Utterback T.R."/>
            <person name="Shu C.L."/>
            <person name="Osoegawa K."/>
            <person name="de Jong P.J."/>
            <person name="Hrdy I."/>
            <person name="Horvathova L."/>
            <person name="Zubacova Z."/>
            <person name="Dolezal P."/>
            <person name="Malik S.B."/>
            <person name="Logsdon J.M. Jr."/>
            <person name="Henze K."/>
            <person name="Gupta A."/>
            <person name="Wang C.C."/>
            <person name="Dunne R.L."/>
            <person name="Upcroft J.A."/>
            <person name="Upcroft P."/>
            <person name="White O."/>
            <person name="Salzberg S.L."/>
            <person name="Tang P."/>
            <person name="Chiu C.-H."/>
            <person name="Lee Y.-S."/>
            <person name="Embley T.M."/>
            <person name="Coombs G.H."/>
            <person name="Mottram J.C."/>
            <person name="Tachezy J."/>
            <person name="Fraser-Liggett C.M."/>
            <person name="Johnson P.J."/>
        </authorList>
    </citation>
    <scope>NUCLEOTIDE SEQUENCE [LARGE SCALE GENOMIC DNA]</scope>
    <source>
        <strain evidence="2">G3</strain>
    </source>
</reference>
<feature type="transmembrane region" description="Helical" evidence="1">
    <location>
        <begin position="394"/>
        <end position="412"/>
    </location>
</feature>
<dbReference type="GO" id="GO:0006888">
    <property type="term" value="P:endoplasmic reticulum to Golgi vesicle-mediated transport"/>
    <property type="evidence" value="ECO:0000318"/>
    <property type="project" value="GO_Central"/>
</dbReference>
<dbReference type="KEGG" id="tva:4762963"/>
<reference evidence="2" key="1">
    <citation type="submission" date="2006-10" db="EMBL/GenBank/DDBJ databases">
        <authorList>
            <person name="Amadeo P."/>
            <person name="Zhao Q."/>
            <person name="Wortman J."/>
            <person name="Fraser-Liggett C."/>
            <person name="Carlton J."/>
        </authorList>
    </citation>
    <scope>NUCLEOTIDE SEQUENCE</scope>
    <source>
        <strain evidence="2">G3</strain>
    </source>
</reference>
<gene>
    <name evidence="2" type="ORF">TVAG_108310</name>
</gene>
<dbReference type="RefSeq" id="XP_001317320.1">
    <property type="nucleotide sequence ID" value="XM_001317285.1"/>
</dbReference>
<dbReference type="Gene3D" id="2.60.120.200">
    <property type="match status" value="1"/>
</dbReference>
<accession>A2EQF5</accession>
<dbReference type="GO" id="GO:0000139">
    <property type="term" value="C:Golgi membrane"/>
    <property type="evidence" value="ECO:0000318"/>
    <property type="project" value="GO_Central"/>
</dbReference>
<dbReference type="FunFam" id="2.60.120.200:FF:000270">
    <property type="entry name" value="Legume-like lectin family protein"/>
    <property type="match status" value="1"/>
</dbReference>
<dbReference type="GO" id="GO:0005537">
    <property type="term" value="F:D-mannose binding"/>
    <property type="evidence" value="ECO:0000318"/>
    <property type="project" value="GO_Central"/>
</dbReference>
<keyword evidence="1" id="KW-1133">Transmembrane helix</keyword>
<evidence type="ECO:0000313" key="2">
    <source>
        <dbReference type="EMBL" id="EAY05097.1"/>
    </source>
</evidence>
<keyword evidence="3" id="KW-1185">Reference proteome</keyword>
<sequence length="426" mass="48741">MILFFSIFGASFIPRYSLTPVFEFTNISEIGNWTLLGNALNKKSHLQLTSEAAKEFGAVCQRVPTLFNDWMVYLELSIEDYKPGDGFYFYYSDQVCQLTTEDIKGFSIWINTSSESADGSYPIYFGAYDGINITKFEYLNIGNVTFPKTTKKLFLLFQKLSDIVKVSSCETSIAGQYKDLFIFSYPTLINRGYFSFVAKNSNTSGTSFSLHTVQTYSNEPLQEIFDPKIESHNRKIIYSRYYERQLKKKGRRSKMPKSLFYISQLKEIQNVTGTDIMLKDAIDIIIELYERSMNSITSGALERIIRNRLEIPLNTAQDKIEAASENLNATRESLEDLWIELNHKIKGIRSEAVISMESIKKEMMEAVKDISIGKCGLESALGLEPQKNEAIIEILRKIALVELVIYIIFFIYKHRKTNGFKGGKSD</sequence>
<dbReference type="InterPro" id="IPR051136">
    <property type="entry name" value="Intracellular_Lectin-GPT"/>
</dbReference>
<evidence type="ECO:0000256" key="1">
    <source>
        <dbReference type="SAM" id="Phobius"/>
    </source>
</evidence>
<dbReference type="AlphaFoldDB" id="A2EQF5"/>
<dbReference type="GO" id="GO:0005793">
    <property type="term" value="C:endoplasmic reticulum-Golgi intermediate compartment"/>
    <property type="evidence" value="ECO:0000318"/>
    <property type="project" value="GO_Central"/>
</dbReference>
<dbReference type="Proteomes" id="UP000001542">
    <property type="component" value="Unassembled WGS sequence"/>
</dbReference>
<dbReference type="VEuPathDB" id="TrichDB:TVAG_108310"/>
<dbReference type="PANTHER" id="PTHR12223">
    <property type="entry name" value="VESICULAR MANNOSE-BINDING LECTIN"/>
    <property type="match status" value="1"/>
</dbReference>
<keyword evidence="1" id="KW-0812">Transmembrane</keyword>
<dbReference type="VEuPathDB" id="TrichDB:TVAGG3_0214540"/>
<dbReference type="PANTHER" id="PTHR12223:SF28">
    <property type="entry name" value="LECTIN, MANNOSE BINDING 1 LIKE"/>
    <property type="match status" value="1"/>
</dbReference>
<dbReference type="OrthoDB" id="10265193at2759"/>
<name>A2EQF5_TRIV3</name>
<dbReference type="EMBL" id="DS113457">
    <property type="protein sequence ID" value="EAY05097.1"/>
    <property type="molecule type" value="Genomic_DNA"/>
</dbReference>
<dbReference type="SUPFAM" id="SSF49899">
    <property type="entry name" value="Concanavalin A-like lectins/glucanases"/>
    <property type="match status" value="1"/>
</dbReference>
<dbReference type="InParanoid" id="A2EQF5"/>
<organism evidence="2 3">
    <name type="scientific">Trichomonas vaginalis (strain ATCC PRA-98 / G3)</name>
    <dbReference type="NCBI Taxonomy" id="412133"/>
    <lineage>
        <taxon>Eukaryota</taxon>
        <taxon>Metamonada</taxon>
        <taxon>Parabasalia</taxon>
        <taxon>Trichomonadida</taxon>
        <taxon>Trichomonadidae</taxon>
        <taxon>Trichomonas</taxon>
    </lineage>
</organism>
<dbReference type="SMR" id="A2EQF5"/>
<dbReference type="CDD" id="cd07308">
    <property type="entry name" value="lectin_leg-like"/>
    <property type="match status" value="1"/>
</dbReference>
<dbReference type="GO" id="GO:0030134">
    <property type="term" value="C:COPII-coated ER to Golgi transport vesicle"/>
    <property type="evidence" value="ECO:0000318"/>
    <property type="project" value="GO_Central"/>
</dbReference>
<keyword evidence="1" id="KW-0472">Membrane</keyword>
<dbReference type="InterPro" id="IPR013320">
    <property type="entry name" value="ConA-like_dom_sf"/>
</dbReference>
<dbReference type="GO" id="GO:0005789">
    <property type="term" value="C:endoplasmic reticulum membrane"/>
    <property type="evidence" value="ECO:0000318"/>
    <property type="project" value="GO_Central"/>
</dbReference>